<evidence type="ECO:0000313" key="2">
    <source>
        <dbReference type="EMBL" id="CAI6367008.1"/>
    </source>
</evidence>
<gene>
    <name evidence="1" type="ORF">MEUPH1_LOCUS21048</name>
    <name evidence="2" type="ORF">MEUPH1_LOCUS21530</name>
    <name evidence="3" type="ORF">MEUPH1_LOCUS21767</name>
</gene>
<evidence type="ECO:0000313" key="3">
    <source>
        <dbReference type="EMBL" id="CAI6367272.1"/>
    </source>
</evidence>
<dbReference type="Proteomes" id="UP001160148">
    <property type="component" value="Unassembled WGS sequence"/>
</dbReference>
<proteinExistence type="predicted"/>
<evidence type="ECO:0000313" key="1">
    <source>
        <dbReference type="EMBL" id="CAI6366465.1"/>
    </source>
</evidence>
<comment type="caution">
    <text evidence="2">The sequence shown here is derived from an EMBL/GenBank/DDBJ whole genome shotgun (WGS) entry which is preliminary data.</text>
</comment>
<dbReference type="EMBL" id="CARXXK010000004">
    <property type="protein sequence ID" value="CAI6367272.1"/>
    <property type="molecule type" value="Genomic_DNA"/>
</dbReference>
<name>A0AAV0XGP9_9HEMI</name>
<accession>A0AAV0XGP9</accession>
<dbReference type="AlphaFoldDB" id="A0AAV0XGP9"/>
<evidence type="ECO:0000313" key="4">
    <source>
        <dbReference type="Proteomes" id="UP001160148"/>
    </source>
</evidence>
<organism evidence="2 4">
    <name type="scientific">Macrosiphum euphorbiae</name>
    <name type="common">potato aphid</name>
    <dbReference type="NCBI Taxonomy" id="13131"/>
    <lineage>
        <taxon>Eukaryota</taxon>
        <taxon>Metazoa</taxon>
        <taxon>Ecdysozoa</taxon>
        <taxon>Arthropoda</taxon>
        <taxon>Hexapoda</taxon>
        <taxon>Insecta</taxon>
        <taxon>Pterygota</taxon>
        <taxon>Neoptera</taxon>
        <taxon>Paraneoptera</taxon>
        <taxon>Hemiptera</taxon>
        <taxon>Sternorrhyncha</taxon>
        <taxon>Aphidomorpha</taxon>
        <taxon>Aphidoidea</taxon>
        <taxon>Aphididae</taxon>
        <taxon>Macrosiphini</taxon>
        <taxon>Macrosiphum</taxon>
    </lineage>
</organism>
<reference evidence="2 4" key="1">
    <citation type="submission" date="2023-01" db="EMBL/GenBank/DDBJ databases">
        <authorList>
            <person name="Whitehead M."/>
        </authorList>
    </citation>
    <scope>NUCLEOTIDE SEQUENCE [LARGE SCALE GENOMIC DNA]</scope>
</reference>
<dbReference type="EMBL" id="CARXXK010000004">
    <property type="protein sequence ID" value="CAI6366465.1"/>
    <property type="molecule type" value="Genomic_DNA"/>
</dbReference>
<dbReference type="EMBL" id="CARXXK010000004">
    <property type="protein sequence ID" value="CAI6367008.1"/>
    <property type="molecule type" value="Genomic_DNA"/>
</dbReference>
<keyword evidence="4" id="KW-1185">Reference proteome</keyword>
<protein>
    <submittedName>
        <fullName evidence="2">Uncharacterized protein</fullName>
    </submittedName>
</protein>
<sequence length="103" mass="11071">MLPTLGAIPKSRLALTFSQVMTARQIALRLKEAFEEMGGLLNKDRKINNRQCSDILEKTVTATFIKSTSVGFSLAAVMPGVGLALLPPRLASSISAMLPIREG</sequence>